<dbReference type="EMBL" id="AP019400">
    <property type="protein sequence ID" value="BBI31753.1"/>
    <property type="molecule type" value="Genomic_DNA"/>
</dbReference>
<feature type="transmembrane region" description="Helical" evidence="1">
    <location>
        <begin position="124"/>
        <end position="141"/>
    </location>
</feature>
<name>A0A3T1D0W8_9BACL</name>
<keyword evidence="1" id="KW-0812">Transmembrane</keyword>
<dbReference type="OrthoDB" id="2601231at2"/>
<dbReference type="AlphaFoldDB" id="A0A3T1D0W8"/>
<feature type="transmembrane region" description="Helical" evidence="1">
    <location>
        <begin position="190"/>
        <end position="214"/>
    </location>
</feature>
<evidence type="ECO:0000313" key="3">
    <source>
        <dbReference type="Proteomes" id="UP000289856"/>
    </source>
</evidence>
<feature type="transmembrane region" description="Helical" evidence="1">
    <location>
        <begin position="162"/>
        <end position="184"/>
    </location>
</feature>
<dbReference type="KEGG" id="cohn:KCTCHS21_11520"/>
<evidence type="ECO:0000256" key="1">
    <source>
        <dbReference type="SAM" id="Phobius"/>
    </source>
</evidence>
<sequence length="220" mass="25174">MYQFLMDISVNMYEVIAMFAIMLASFRFSLIGNLKYAFIAAIVMAQTSYLLRFVFNEDSITPLFMLLWFIIFLWLLFRIHPFYALLMTVTGYLSYLIVQSFILLVLQLSLDMQDIVSSFLNAKLIQIAGSTVTLGIAYWLLQRRIGFSFVPDRSDIKVDFSGLNLILLAVSLVACLFITGGVYLFVNLNFLYSTLSIICLLCVISILLILKFAFKKEMIS</sequence>
<gene>
    <name evidence="2" type="ORF">KCTCHS21_11520</name>
</gene>
<keyword evidence="1" id="KW-1133">Transmembrane helix</keyword>
<protein>
    <submittedName>
        <fullName evidence="2">Uncharacterized protein</fullName>
    </submittedName>
</protein>
<organism evidence="2 3">
    <name type="scientific">Cohnella abietis</name>
    <dbReference type="NCBI Taxonomy" id="2507935"/>
    <lineage>
        <taxon>Bacteria</taxon>
        <taxon>Bacillati</taxon>
        <taxon>Bacillota</taxon>
        <taxon>Bacilli</taxon>
        <taxon>Bacillales</taxon>
        <taxon>Paenibacillaceae</taxon>
        <taxon>Cohnella</taxon>
    </lineage>
</organism>
<reference evidence="2 3" key="1">
    <citation type="submission" date="2019-01" db="EMBL/GenBank/DDBJ databases">
        <title>Complete genome sequence of Cohnella hallensis HS21 isolated from Korean fir (Abies koreana) rhizospheric soil.</title>
        <authorList>
            <person name="Jiang L."/>
            <person name="Kang S.W."/>
            <person name="Kim S."/>
            <person name="Jung J."/>
            <person name="Kim C.Y."/>
            <person name="Kim D.H."/>
            <person name="Kim S.W."/>
            <person name="Lee J."/>
        </authorList>
    </citation>
    <scope>NUCLEOTIDE SEQUENCE [LARGE SCALE GENOMIC DNA]</scope>
    <source>
        <strain evidence="2 3">HS21</strain>
    </source>
</reference>
<keyword evidence="1" id="KW-0472">Membrane</keyword>
<proteinExistence type="predicted"/>
<feature type="transmembrane region" description="Helical" evidence="1">
    <location>
        <begin position="60"/>
        <end position="77"/>
    </location>
</feature>
<keyword evidence="3" id="KW-1185">Reference proteome</keyword>
<dbReference type="RefSeq" id="WP_130605776.1">
    <property type="nucleotide sequence ID" value="NZ_AP019400.1"/>
</dbReference>
<feature type="transmembrane region" description="Helical" evidence="1">
    <location>
        <begin position="36"/>
        <end position="54"/>
    </location>
</feature>
<evidence type="ECO:0000313" key="2">
    <source>
        <dbReference type="EMBL" id="BBI31753.1"/>
    </source>
</evidence>
<accession>A0A3T1D0W8</accession>
<feature type="transmembrane region" description="Helical" evidence="1">
    <location>
        <begin position="84"/>
        <end position="104"/>
    </location>
</feature>
<dbReference type="Proteomes" id="UP000289856">
    <property type="component" value="Chromosome"/>
</dbReference>
<feature type="transmembrane region" description="Helical" evidence="1">
    <location>
        <begin position="12"/>
        <end position="29"/>
    </location>
</feature>